<dbReference type="InterPro" id="IPR036515">
    <property type="entry name" value="Transposase_17_sf"/>
</dbReference>
<dbReference type="Proteomes" id="UP000722750">
    <property type="component" value="Unassembled WGS sequence"/>
</dbReference>
<name>A0A941W2N4_9BACT</name>
<dbReference type="InterPro" id="IPR002686">
    <property type="entry name" value="Transposase_17"/>
</dbReference>
<dbReference type="EMBL" id="JAANXD010000059">
    <property type="protein sequence ID" value="MBS1258357.1"/>
    <property type="molecule type" value="Genomic_DNA"/>
</dbReference>
<dbReference type="GO" id="GO:0003677">
    <property type="term" value="F:DNA binding"/>
    <property type="evidence" value="ECO:0007669"/>
    <property type="project" value="InterPro"/>
</dbReference>
<proteinExistence type="predicted"/>
<organism evidence="2 3">
    <name type="scientific">Candidatus Scalindua arabica</name>
    <dbReference type="NCBI Taxonomy" id="1127984"/>
    <lineage>
        <taxon>Bacteria</taxon>
        <taxon>Pseudomonadati</taxon>
        <taxon>Planctomycetota</taxon>
        <taxon>Candidatus Brocadiia</taxon>
        <taxon>Candidatus Brocadiales</taxon>
        <taxon>Candidatus Scalinduaceae</taxon>
        <taxon>Candidatus Scalindua</taxon>
    </lineage>
</organism>
<evidence type="ECO:0000259" key="1">
    <source>
        <dbReference type="SMART" id="SM01321"/>
    </source>
</evidence>
<reference evidence="2" key="1">
    <citation type="journal article" date="2021" name="ISME J.">
        <title>Fine-scale metabolic discontinuity in a stratified prokaryote microbiome of a Red Sea deep halocline.</title>
        <authorList>
            <person name="Michoud G."/>
            <person name="Ngugi D.K."/>
            <person name="Barozzi A."/>
            <person name="Merlino G."/>
            <person name="Calleja M.L."/>
            <person name="Delgado-Huertas A."/>
            <person name="Moran X.A.G."/>
            <person name="Daffonchio D."/>
        </authorList>
    </citation>
    <scope>NUCLEOTIDE SEQUENCE</scope>
    <source>
        <strain evidence="2">SuakinDeep_MAG55_1</strain>
    </source>
</reference>
<dbReference type="GO" id="GO:0004803">
    <property type="term" value="F:transposase activity"/>
    <property type="evidence" value="ECO:0007669"/>
    <property type="project" value="InterPro"/>
</dbReference>
<dbReference type="PANTHER" id="PTHR34322">
    <property type="entry name" value="TRANSPOSASE, Y1_TNP DOMAIN-CONTAINING"/>
    <property type="match status" value="1"/>
</dbReference>
<protein>
    <recommendedName>
        <fullName evidence="1">Transposase IS200-like domain-containing protein</fullName>
    </recommendedName>
</protein>
<feature type="domain" description="Transposase IS200-like" evidence="1">
    <location>
        <begin position="9"/>
        <end position="124"/>
    </location>
</feature>
<dbReference type="SUPFAM" id="SSF143422">
    <property type="entry name" value="Transposase IS200-like"/>
    <property type="match status" value="1"/>
</dbReference>
<gene>
    <name evidence="2" type="ORF">MAG551_01415</name>
</gene>
<dbReference type="SMART" id="SM01321">
    <property type="entry name" value="Y1_Tnp"/>
    <property type="match status" value="1"/>
</dbReference>
<evidence type="ECO:0000313" key="2">
    <source>
        <dbReference type="EMBL" id="MBS1258357.1"/>
    </source>
</evidence>
<dbReference type="GO" id="GO:0006313">
    <property type="term" value="P:DNA transposition"/>
    <property type="evidence" value="ECO:0007669"/>
    <property type="project" value="InterPro"/>
</dbReference>
<dbReference type="AlphaFoldDB" id="A0A941W2N4"/>
<dbReference type="Gene3D" id="3.30.70.1290">
    <property type="entry name" value="Transposase IS200-like"/>
    <property type="match status" value="1"/>
</dbReference>
<accession>A0A941W2N4</accession>
<evidence type="ECO:0000313" key="3">
    <source>
        <dbReference type="Proteomes" id="UP000722750"/>
    </source>
</evidence>
<dbReference type="PANTHER" id="PTHR34322:SF2">
    <property type="entry name" value="TRANSPOSASE IS200-LIKE DOMAIN-CONTAINING PROTEIN"/>
    <property type="match status" value="1"/>
</dbReference>
<dbReference type="Pfam" id="PF01797">
    <property type="entry name" value="Y1_Tnp"/>
    <property type="match status" value="1"/>
</dbReference>
<comment type="caution">
    <text evidence="2">The sequence shown here is derived from an EMBL/GenBank/DDBJ whole genome shotgun (WGS) entry which is preliminary data.</text>
</comment>
<sequence length="229" mass="26950">MPRIARIVATEYPHHIVQRGNNREKVFVVKKDFEKYISLLEKYSIEKNVVILAYCLMPNHVHLLVKPLGEDGLYKMMQGTTLCYTQYFNKKNKRTGRLWECRYHSSIIDGERYLWTVSRYIENNPVRAGLVKNAEDYLYSSARTHILGEYNTLLNERLFDEDEESNYKRFISGGEDKMNLSDIRRQTRLGKPLGDRGFLETLSKKLGFNLAFRPKGRPKKRDVSLFKND</sequence>